<dbReference type="SMART" id="SM01349">
    <property type="entry name" value="TOG"/>
    <property type="match status" value="1"/>
</dbReference>
<dbReference type="Proteomes" id="UP001190700">
    <property type="component" value="Unassembled WGS sequence"/>
</dbReference>
<dbReference type="InterPro" id="IPR016024">
    <property type="entry name" value="ARM-type_fold"/>
</dbReference>
<dbReference type="SUPFAM" id="SSF48371">
    <property type="entry name" value="ARM repeat"/>
    <property type="match status" value="4"/>
</dbReference>
<organism evidence="5 6">
    <name type="scientific">Cymbomonas tetramitiformis</name>
    <dbReference type="NCBI Taxonomy" id="36881"/>
    <lineage>
        <taxon>Eukaryota</taxon>
        <taxon>Viridiplantae</taxon>
        <taxon>Chlorophyta</taxon>
        <taxon>Pyramimonadophyceae</taxon>
        <taxon>Pyramimonadales</taxon>
        <taxon>Pyramimonadaceae</taxon>
        <taxon>Cymbomonas</taxon>
    </lineage>
</organism>
<dbReference type="PANTHER" id="PTHR12697:SF5">
    <property type="entry name" value="DEOXYHYPUSINE HYDROXYLASE"/>
    <property type="match status" value="1"/>
</dbReference>
<dbReference type="PANTHER" id="PTHR12697">
    <property type="entry name" value="PBS LYASE HEAT-LIKE PROTEIN"/>
    <property type="match status" value="1"/>
</dbReference>
<dbReference type="Pfam" id="PF13646">
    <property type="entry name" value="HEAT_2"/>
    <property type="match status" value="3"/>
</dbReference>
<accession>A0AAE0BYW5</accession>
<dbReference type="InterPro" id="IPR021133">
    <property type="entry name" value="HEAT_type_2"/>
</dbReference>
<dbReference type="InterPro" id="IPR036047">
    <property type="entry name" value="F-box-like_dom_sf"/>
</dbReference>
<dbReference type="GO" id="GO:0016491">
    <property type="term" value="F:oxidoreductase activity"/>
    <property type="evidence" value="ECO:0007669"/>
    <property type="project" value="TreeGrafter"/>
</dbReference>
<gene>
    <name evidence="5" type="ORF">CYMTET_45098</name>
</gene>
<evidence type="ECO:0000256" key="3">
    <source>
        <dbReference type="PROSITE-ProRule" id="PRU00103"/>
    </source>
</evidence>
<dbReference type="InterPro" id="IPR026003">
    <property type="entry name" value="Cohesin_HEAT"/>
</dbReference>
<dbReference type="EMBL" id="LGRX02030769">
    <property type="protein sequence ID" value="KAK3245323.1"/>
    <property type="molecule type" value="Genomic_DNA"/>
</dbReference>
<dbReference type="InterPro" id="IPR001810">
    <property type="entry name" value="F-box_dom"/>
</dbReference>
<dbReference type="SMART" id="SM00567">
    <property type="entry name" value="EZ_HEAT"/>
    <property type="match status" value="14"/>
</dbReference>
<dbReference type="Pfam" id="PF12765">
    <property type="entry name" value="Cohesin_HEAT"/>
    <property type="match status" value="2"/>
</dbReference>
<evidence type="ECO:0000313" key="6">
    <source>
        <dbReference type="Proteomes" id="UP001190700"/>
    </source>
</evidence>
<evidence type="ECO:0000259" key="4">
    <source>
        <dbReference type="SMART" id="SM01349"/>
    </source>
</evidence>
<feature type="repeat" description="HEAT" evidence="3">
    <location>
        <begin position="626"/>
        <end position="664"/>
    </location>
</feature>
<dbReference type="InterPro" id="IPR004155">
    <property type="entry name" value="PBS_lyase_HEAT"/>
</dbReference>
<name>A0AAE0BYW5_9CHLO</name>
<comment type="caution">
    <text evidence="5">The sequence shown here is derived from an EMBL/GenBank/DDBJ whole genome shotgun (WGS) entry which is preliminary data.</text>
</comment>
<feature type="domain" description="TOG" evidence="4">
    <location>
        <begin position="941"/>
        <end position="1161"/>
    </location>
</feature>
<comment type="function">
    <text evidence="2">Catalyzes the hydroxylation of the N(6)-(4-aminobutyl)-L-lysine intermediate produced by deoxyhypusine synthase/DHPS on a critical lysine of the eukaryotic translation initiation factor 5A/eIF-5A. This is the second step of the post-translational modification of that lysine into an unusual amino acid residue named hypusine. Hypusination is unique to mature eIF-5A factor and is essential for its function.</text>
</comment>
<keyword evidence="1" id="KW-0677">Repeat</keyword>
<evidence type="ECO:0000256" key="2">
    <source>
        <dbReference type="ARBA" id="ARBA00045876"/>
    </source>
</evidence>
<dbReference type="PROSITE" id="PS50077">
    <property type="entry name" value="HEAT_REPEAT"/>
    <property type="match status" value="1"/>
</dbReference>
<evidence type="ECO:0000256" key="1">
    <source>
        <dbReference type="ARBA" id="ARBA00022737"/>
    </source>
</evidence>
<dbReference type="Gene3D" id="1.25.10.10">
    <property type="entry name" value="Leucine-rich Repeat Variant"/>
    <property type="match status" value="9"/>
</dbReference>
<sequence>MDLDATAEHVLRAVPLVDKLHARLVCRRWRRLLQSPGPWLHSLETGDTYTRVAAIRILGGFSPEILRGNSSTLQSSCPSTAARIDAISNCLTDPHWQVRWQAATTLGAAFGPAAGVHRESLARLLYDANIWVRWCAVVTIGQLDDPALCKSHLRALSHAAQGTPPRVTHTSAHVRRLQSPEKESRHAALVALVATLGEMEGMHTGSRAPLHVMGAVSACLEDAAPEVRLLAASAASTLAEPVTPAHLRALGKLLGDPDTRVRAAAWTSLTHQARCHTYGDVILEIATRCLADPLAQCNDAQNAGLVLQAVAEGGPNAALRVATAAAPLLSHEVGAVKLAAVTTLTNLGLVAAPYASDLVVCLTDADSSVRQAAVQALQRLGGQARPHMGHLVRCLEDSDRTTRCLATQALLSLRQHACGVIPALGALLEHANADTRASAICALSGEGCLEHRCAPGRRVDAAALRLGHEEAATQEAALEALCGLREHSRSHIPDITALLESPWTSVRALAARALGHCGEALAAKAMGHCGGSGGDTGATSVALVGRLADESIVVRQAAVDALALYWGGSDMPGSVIKSVTCLSKAGDSGTRQAATEALGRLVPLHITDAKGETVEGGVRDSQHCRMALVLAARLEDGDARVRHTAVEALDRVTPMLSTEECTSLALAPALLKRLADDDGSVRQAATFALTRLGLSCAGPCADVLAERLDPVVEPDYQVRRAAVEVLGRLEAYAAPHAAPLARCLAAPEWGLRRSAQAALCRLADHAALTGLDVAVGLLASPSTDAREAASDALIDLKQYVAPEHMHAMEQLLKHSEAGARLAAATVLVKAGRLEAAVILLEHSSVQRRQEAVNALCACPSAAAAHTEEVAARLAHREPRVRGAAVAALHGLLPASLLAHGAGAWNVRDQAVAGVARCVTDVDEGVRAAAVSLLRLPALRTHVAAHVEIIARALDATDRLHGDHVAEVVAGLSGHAVENPVDLGPVAARLKSAFPAVRCAALNVFRAWILSAGPHSGTVSTQCVMAVAQGLEDEDVAVRGLAKDVLEGLQGAPCVARTLPYLEGLMAHSNSEVREAAVDMLGRIGARTAPSRLPVPVPEMVALLEDPDAMVRRAALVALAQLGDQDLACYSIEIVRRLEDGNPGVRLAAADTIARLGPEVAEEYADIVAMRLHDEDAGIRAVVLQVLLRLEEAKGNGWIVEHPEAIEGALGDLSAQVRRHALSALVLLGPEGVAAHLSAVVGSLCDGDAGVRRVAVHTLWKISAPGLPVVCDVIKLLDHNDVHVRDSAIQALAQLERNAPP</sequence>
<proteinExistence type="predicted"/>
<dbReference type="SUPFAM" id="SSF81383">
    <property type="entry name" value="F-box domain"/>
    <property type="match status" value="1"/>
</dbReference>
<keyword evidence="6" id="KW-1185">Reference proteome</keyword>
<evidence type="ECO:0000313" key="5">
    <source>
        <dbReference type="EMBL" id="KAK3245323.1"/>
    </source>
</evidence>
<protein>
    <recommendedName>
        <fullName evidence="4">TOG domain-containing protein</fullName>
    </recommendedName>
</protein>
<dbReference type="Gene3D" id="1.20.1280.50">
    <property type="match status" value="1"/>
</dbReference>
<dbReference type="InterPro" id="IPR011989">
    <property type="entry name" value="ARM-like"/>
</dbReference>
<reference evidence="5 6" key="1">
    <citation type="journal article" date="2015" name="Genome Biol. Evol.">
        <title>Comparative Genomics of a Bacterivorous Green Alga Reveals Evolutionary Causalities and Consequences of Phago-Mixotrophic Mode of Nutrition.</title>
        <authorList>
            <person name="Burns J.A."/>
            <person name="Paasch A."/>
            <person name="Narechania A."/>
            <person name="Kim E."/>
        </authorList>
    </citation>
    <scope>NUCLEOTIDE SEQUENCE [LARGE SCALE GENOMIC DNA]</scope>
    <source>
        <strain evidence="5 6">PLY_AMNH</strain>
    </source>
</reference>
<dbReference type="Pfam" id="PF00646">
    <property type="entry name" value="F-box"/>
    <property type="match status" value="1"/>
</dbReference>
<dbReference type="InterPro" id="IPR034085">
    <property type="entry name" value="TOG"/>
</dbReference>